<dbReference type="RefSeq" id="WP_212227548.1">
    <property type="nucleotide sequence ID" value="NZ_JAGUCN010000008.1"/>
</dbReference>
<name>A0ABS5KA66_9BACT</name>
<keyword evidence="3" id="KW-1185">Reference proteome</keyword>
<dbReference type="EMBL" id="JAGUCN010000008">
    <property type="protein sequence ID" value="MBS2211411.1"/>
    <property type="molecule type" value="Genomic_DNA"/>
</dbReference>
<gene>
    <name evidence="2" type="ORF">KEM09_08365</name>
</gene>
<evidence type="ECO:0000313" key="3">
    <source>
        <dbReference type="Proteomes" id="UP000721861"/>
    </source>
</evidence>
<reference evidence="2 3" key="1">
    <citation type="journal article" date="2014" name="Int. J. Syst. Evol. Microbiol.">
        <title>Carboxylicivirga gen. nov. in the family Marinilabiliaceae with two novel species, Carboxylicivirga mesophila sp. nov. and Carboxylicivirga taeanensis sp. nov., and reclassification of Cytophaga fermentans as Saccharicrinis fermentans gen. nov., comb. nov.</title>
        <authorList>
            <person name="Yang S.H."/>
            <person name="Seo H.S."/>
            <person name="Woo J.H."/>
            <person name="Oh H.M."/>
            <person name="Jang H."/>
            <person name="Lee J.H."/>
            <person name="Kim S.J."/>
            <person name="Kwon K.K."/>
        </authorList>
    </citation>
    <scope>NUCLEOTIDE SEQUENCE [LARGE SCALE GENOMIC DNA]</scope>
    <source>
        <strain evidence="2 3">JCM 18290</strain>
    </source>
</reference>
<evidence type="ECO:0000259" key="1">
    <source>
        <dbReference type="Pfam" id="PF14292"/>
    </source>
</evidence>
<dbReference type="InterPro" id="IPR025970">
    <property type="entry name" value="SusE"/>
</dbReference>
<protein>
    <submittedName>
        <fullName evidence="2">SusE domain-containing protein</fullName>
    </submittedName>
</protein>
<proteinExistence type="predicted"/>
<organism evidence="2 3">
    <name type="scientific">Carboxylicivirga mesophila</name>
    <dbReference type="NCBI Taxonomy" id="1166478"/>
    <lineage>
        <taxon>Bacteria</taxon>
        <taxon>Pseudomonadati</taxon>
        <taxon>Bacteroidota</taxon>
        <taxon>Bacteroidia</taxon>
        <taxon>Marinilabiliales</taxon>
        <taxon>Marinilabiliaceae</taxon>
        <taxon>Carboxylicivirga</taxon>
    </lineage>
</organism>
<feature type="domain" description="SusE outer membrane protein" evidence="1">
    <location>
        <begin position="46"/>
        <end position="136"/>
    </location>
</feature>
<comment type="caution">
    <text evidence="2">The sequence shown here is derived from an EMBL/GenBank/DDBJ whole genome shotgun (WGS) entry which is preliminary data.</text>
</comment>
<evidence type="ECO:0000313" key="2">
    <source>
        <dbReference type="EMBL" id="MBS2211411.1"/>
    </source>
</evidence>
<dbReference type="Proteomes" id="UP000721861">
    <property type="component" value="Unassembled WGS sequence"/>
</dbReference>
<dbReference type="Pfam" id="PF14292">
    <property type="entry name" value="SusE"/>
    <property type="match status" value="1"/>
</dbReference>
<accession>A0ABS5KA66</accession>
<sequence length="569" mass="62251">MKTFKKHILWAALLMLTLWSCEEKSNLQPEGNWDLSAPALMPLNGDNKLVLDEANPHGKITFNWEAAVSSAKYGVYYTVVIDSLNASDANQPIIQFKSLEGGKSNSASITNLELNDALYMAGFLPGQELELQWTVQAVCLSKMTSDEADVTVTRYDDDKLFLSGSATEVGDNVTNAIKMMRLSNGAGEKLKLYESYTELKANEGFLVFNGRSENAIAYGVDNEGKLVRDGQPITVDADGVYRINIDFETMSISFYKVDRLGLIGSPLAGGWGADEALEYIGMGVWQSDISFPGTGGYIIRANNNWEGIIKHKSGSVNDVVREDFGNEQGIAFEDFQQNEAGLYTVTLTLDGNNYTMNLEKAPEQRMYVIANGTDAYELTMVGDGIFATTSYIALQTTDNVFVNTKADGSGISYSISDAMGQGDDNKVEATVSMSESTTPFSPAVDQAYSFVVDIKTGELKWHYYNLKLFHWDEVGGGWDTRTETLLSYSHPFTFTATADLQAGYHSKVFSPWEILFGAATSEDVNALSGNMLNDGGAANIDNISTSGTYDFTLTITADYSTGTFEFVSK</sequence>
<dbReference type="Gene3D" id="2.60.40.3620">
    <property type="match status" value="1"/>
</dbReference>